<proteinExistence type="inferred from homology"/>
<reference evidence="10 11" key="1">
    <citation type="submission" date="2017-07" db="EMBL/GenBank/DDBJ databases">
        <title>Bifidobacterium novel species.</title>
        <authorList>
            <person name="Lugli G.A."/>
            <person name="Milani C."/>
            <person name="Duranti S."/>
            <person name="Mangifesta M."/>
        </authorList>
    </citation>
    <scope>NUCLEOTIDE SEQUENCE [LARGE SCALE GENOMIC DNA]</scope>
    <source>
        <strain evidence="11">Goo31D</strain>
    </source>
</reference>
<dbReference type="InterPro" id="IPR035906">
    <property type="entry name" value="MetI-like_sf"/>
</dbReference>
<dbReference type="PANTHER" id="PTHR30151:SF38">
    <property type="entry name" value="ALIPHATIC SULFONATES TRANSPORT PERMEASE PROTEIN SSUC-RELATED"/>
    <property type="match status" value="1"/>
</dbReference>
<keyword evidence="11" id="KW-1185">Reference proteome</keyword>
<dbReference type="InterPro" id="IPR000515">
    <property type="entry name" value="MetI-like"/>
</dbReference>
<dbReference type="Gene3D" id="1.10.3720.10">
    <property type="entry name" value="MetI-like"/>
    <property type="match status" value="1"/>
</dbReference>
<evidence type="ECO:0000256" key="4">
    <source>
        <dbReference type="ARBA" id="ARBA00022692"/>
    </source>
</evidence>
<evidence type="ECO:0000313" key="11">
    <source>
        <dbReference type="Proteomes" id="UP000234935"/>
    </source>
</evidence>
<comment type="subcellular location">
    <subcellularLocation>
        <location evidence="1 7">Cell membrane</location>
        <topology evidence="1 7">Multi-pass membrane protein</topology>
    </subcellularLocation>
</comment>
<feature type="transmembrane region" description="Helical" evidence="7">
    <location>
        <begin position="103"/>
        <end position="122"/>
    </location>
</feature>
<feature type="transmembrane region" description="Helical" evidence="7">
    <location>
        <begin position="196"/>
        <end position="216"/>
    </location>
</feature>
<feature type="transmembrane region" description="Helical" evidence="7">
    <location>
        <begin position="319"/>
        <end position="339"/>
    </location>
</feature>
<evidence type="ECO:0000256" key="3">
    <source>
        <dbReference type="ARBA" id="ARBA00022475"/>
    </source>
</evidence>
<comment type="caution">
    <text evidence="10">The sequence shown here is derived from an EMBL/GenBank/DDBJ whole genome shotgun (WGS) entry which is preliminary data.</text>
</comment>
<dbReference type="SUPFAM" id="SSF161098">
    <property type="entry name" value="MetI-like"/>
    <property type="match status" value="1"/>
</dbReference>
<feature type="domain" description="ABC transmembrane type-1" evidence="9">
    <location>
        <begin position="152"/>
        <end position="336"/>
    </location>
</feature>
<dbReference type="Proteomes" id="UP000234935">
    <property type="component" value="Unassembled WGS sequence"/>
</dbReference>
<keyword evidence="4 7" id="KW-0812">Transmembrane</keyword>
<evidence type="ECO:0000256" key="7">
    <source>
        <dbReference type="RuleBase" id="RU363032"/>
    </source>
</evidence>
<feature type="region of interest" description="Disordered" evidence="8">
    <location>
        <begin position="62"/>
        <end position="94"/>
    </location>
</feature>
<sequence>MDADTGCPGHDLKHVLDPVAADCPRRRLGKRIGWAEITLVEPEIGNAIEGNVMSVPQQDGAVISDAPSLSPSPCASSSTSPRTTSPSTTSLHTPSLPAWTRRAVHIGAAWASTLALFALWALCTRSPAGTRALPSPAEVAAAFVTMCDEGVLWPSVRVSVLRVLTGLAVGVALAVPAAVVSGASRLGDALIDKPVHMLRAIPFPALAPLLIVMLGIGEAMKIALIATGAFALVYVNVRDGVRAIDPGLLELARAYRMPRRAVFTKILMRGVLPQFMTGLRFAITVSWIALVTCETVNSSAGIGYLLARAQQFFRTDQMVLCIVLYAALGLLSEWIVGALERLAHVRG</sequence>
<organism evidence="10 11">
    <name type="scientific">Bifidobacterium anseris</name>
    <dbReference type="NCBI Taxonomy" id="2020963"/>
    <lineage>
        <taxon>Bacteria</taxon>
        <taxon>Bacillati</taxon>
        <taxon>Actinomycetota</taxon>
        <taxon>Actinomycetes</taxon>
        <taxon>Bifidobacteriales</taxon>
        <taxon>Bifidobacteriaceae</taxon>
        <taxon>Bifidobacterium</taxon>
    </lineage>
</organism>
<feature type="transmembrane region" description="Helical" evidence="7">
    <location>
        <begin position="287"/>
        <end position="307"/>
    </location>
</feature>
<keyword evidence="6 7" id="KW-0472">Membrane</keyword>
<dbReference type="PROSITE" id="PS50928">
    <property type="entry name" value="ABC_TM1"/>
    <property type="match status" value="1"/>
</dbReference>
<dbReference type="AlphaFoldDB" id="A0A2N5J1M1"/>
<evidence type="ECO:0000256" key="1">
    <source>
        <dbReference type="ARBA" id="ARBA00004651"/>
    </source>
</evidence>
<evidence type="ECO:0000256" key="2">
    <source>
        <dbReference type="ARBA" id="ARBA00022448"/>
    </source>
</evidence>
<keyword evidence="3" id="KW-1003">Cell membrane</keyword>
<dbReference type="GO" id="GO:0005886">
    <property type="term" value="C:plasma membrane"/>
    <property type="evidence" value="ECO:0007669"/>
    <property type="project" value="UniProtKB-SubCell"/>
</dbReference>
<keyword evidence="2 7" id="KW-0813">Transport</keyword>
<name>A0A2N5J1M1_9BIFI</name>
<comment type="similarity">
    <text evidence="7">Belongs to the binding-protein-dependent transport system permease family.</text>
</comment>
<evidence type="ECO:0000259" key="9">
    <source>
        <dbReference type="PROSITE" id="PS50928"/>
    </source>
</evidence>
<dbReference type="EMBL" id="NMYC01000001">
    <property type="protein sequence ID" value="PLS28101.1"/>
    <property type="molecule type" value="Genomic_DNA"/>
</dbReference>
<gene>
    <name evidence="10" type="ORF">CGZ88_0263</name>
</gene>
<evidence type="ECO:0000313" key="10">
    <source>
        <dbReference type="EMBL" id="PLS28101.1"/>
    </source>
</evidence>
<keyword evidence="5 7" id="KW-1133">Transmembrane helix</keyword>
<feature type="transmembrane region" description="Helical" evidence="7">
    <location>
        <begin position="163"/>
        <end position="184"/>
    </location>
</feature>
<dbReference type="PANTHER" id="PTHR30151">
    <property type="entry name" value="ALKANE SULFONATE ABC TRANSPORTER-RELATED, MEMBRANE SUBUNIT"/>
    <property type="match status" value="1"/>
</dbReference>
<protein>
    <submittedName>
        <fullName evidence="10">Binding-protein-dependent transport system, inner membrane component</fullName>
    </submittedName>
</protein>
<evidence type="ECO:0000256" key="5">
    <source>
        <dbReference type="ARBA" id="ARBA00022989"/>
    </source>
</evidence>
<accession>A0A2N5J1M1</accession>
<dbReference type="Pfam" id="PF00528">
    <property type="entry name" value="BPD_transp_1"/>
    <property type="match status" value="1"/>
</dbReference>
<evidence type="ECO:0000256" key="8">
    <source>
        <dbReference type="SAM" id="MobiDB-lite"/>
    </source>
</evidence>
<evidence type="ECO:0000256" key="6">
    <source>
        <dbReference type="ARBA" id="ARBA00023136"/>
    </source>
</evidence>
<feature type="compositionally biased region" description="Low complexity" evidence="8">
    <location>
        <begin position="64"/>
        <end position="94"/>
    </location>
</feature>
<dbReference type="GO" id="GO:0055085">
    <property type="term" value="P:transmembrane transport"/>
    <property type="evidence" value="ECO:0007669"/>
    <property type="project" value="InterPro"/>
</dbReference>